<dbReference type="OMA" id="WHSALED"/>
<dbReference type="PROSITE" id="PS50053">
    <property type="entry name" value="UBIQUITIN_2"/>
    <property type="match status" value="1"/>
</dbReference>
<dbReference type="EMBL" id="CM035439">
    <property type="protein sequence ID" value="KAH7283820.1"/>
    <property type="molecule type" value="Genomic_DNA"/>
</dbReference>
<dbReference type="AlphaFoldDB" id="A0A8T2QJQ8"/>
<dbReference type="InterPro" id="IPR029071">
    <property type="entry name" value="Ubiquitin-like_domsf"/>
</dbReference>
<protein>
    <recommendedName>
        <fullName evidence="1">Ubiquitin-like domain-containing protein</fullName>
    </recommendedName>
</protein>
<dbReference type="InterPro" id="IPR000626">
    <property type="entry name" value="Ubiquitin-like_dom"/>
</dbReference>
<comment type="caution">
    <text evidence="2">The sequence shown here is derived from an EMBL/GenBank/DDBJ whole genome shotgun (WGS) entry which is preliminary data.</text>
</comment>
<dbReference type="Proteomes" id="UP000825935">
    <property type="component" value="Chromosome 34"/>
</dbReference>
<accession>A0A8T2QJQ8</accession>
<dbReference type="PANTHER" id="PTHR47725">
    <property type="entry name" value="OS03G0364000 PROTEIN"/>
    <property type="match status" value="1"/>
</dbReference>
<gene>
    <name evidence="2" type="ORF">KP509_34G025100</name>
</gene>
<feature type="domain" description="Ubiquitin-like" evidence="1">
    <location>
        <begin position="1"/>
        <end position="78"/>
    </location>
</feature>
<evidence type="ECO:0000313" key="2">
    <source>
        <dbReference type="EMBL" id="KAH7283820.1"/>
    </source>
</evidence>
<dbReference type="SUPFAM" id="SSF54236">
    <property type="entry name" value="Ubiquitin-like"/>
    <property type="match status" value="1"/>
</dbReference>
<dbReference type="CDD" id="cd17039">
    <property type="entry name" value="Ubl_ubiquitin_like"/>
    <property type="match status" value="1"/>
</dbReference>
<evidence type="ECO:0000259" key="1">
    <source>
        <dbReference type="PROSITE" id="PS50053"/>
    </source>
</evidence>
<dbReference type="Gene3D" id="3.10.20.90">
    <property type="entry name" value="Phosphatidylinositol 3-kinase Catalytic Subunit, Chain A, domain 1"/>
    <property type="match status" value="1"/>
</dbReference>
<dbReference type="SMART" id="SM00213">
    <property type="entry name" value="UBQ"/>
    <property type="match status" value="1"/>
</dbReference>
<dbReference type="OrthoDB" id="428577at2759"/>
<proteinExistence type="predicted"/>
<reference evidence="2" key="1">
    <citation type="submission" date="2021-08" db="EMBL/GenBank/DDBJ databases">
        <title>WGS assembly of Ceratopteris richardii.</title>
        <authorList>
            <person name="Marchant D.B."/>
            <person name="Chen G."/>
            <person name="Jenkins J."/>
            <person name="Shu S."/>
            <person name="Leebens-Mack J."/>
            <person name="Grimwood J."/>
            <person name="Schmutz J."/>
            <person name="Soltis P."/>
            <person name="Soltis D."/>
            <person name="Chen Z.-H."/>
        </authorList>
    </citation>
    <scope>NUCLEOTIDE SEQUENCE</scope>
    <source>
        <strain evidence="2">Whitten #5841</strain>
        <tissue evidence="2">Leaf</tissue>
    </source>
</reference>
<evidence type="ECO:0000313" key="3">
    <source>
        <dbReference type="Proteomes" id="UP000825935"/>
    </source>
</evidence>
<sequence>MIYIRVKRKKSTYFVHCDPDETILEVKAKLQTLSDSPIHTQRLILLSTHQVLDDARTLAQQKVGNDAIIAMTLRKSTGEWEDIDIQRAGSDSFYPD</sequence>
<dbReference type="Pfam" id="PF00240">
    <property type="entry name" value="ubiquitin"/>
    <property type="match status" value="1"/>
</dbReference>
<dbReference type="PANTHER" id="PTHR47725:SF2">
    <property type="entry name" value="UBIQUITIN-LIKE DOMAIN-CONTAINING PROTEIN"/>
    <property type="match status" value="1"/>
</dbReference>
<name>A0A8T2QJQ8_CERRI</name>
<organism evidence="2 3">
    <name type="scientific">Ceratopteris richardii</name>
    <name type="common">Triangle waterfern</name>
    <dbReference type="NCBI Taxonomy" id="49495"/>
    <lineage>
        <taxon>Eukaryota</taxon>
        <taxon>Viridiplantae</taxon>
        <taxon>Streptophyta</taxon>
        <taxon>Embryophyta</taxon>
        <taxon>Tracheophyta</taxon>
        <taxon>Polypodiopsida</taxon>
        <taxon>Polypodiidae</taxon>
        <taxon>Polypodiales</taxon>
        <taxon>Pteridineae</taxon>
        <taxon>Pteridaceae</taxon>
        <taxon>Parkerioideae</taxon>
        <taxon>Ceratopteris</taxon>
    </lineage>
</organism>
<dbReference type="EMBL" id="CM035439">
    <property type="protein sequence ID" value="KAH7283819.1"/>
    <property type="molecule type" value="Genomic_DNA"/>
</dbReference>
<keyword evidence="3" id="KW-1185">Reference proteome</keyword>